<dbReference type="Pfam" id="PF00884">
    <property type="entry name" value="Sulfatase"/>
    <property type="match status" value="1"/>
</dbReference>
<evidence type="ECO:0000256" key="2">
    <source>
        <dbReference type="ARBA" id="ARBA00022801"/>
    </source>
</evidence>
<sequence length="228" mass="25889">MTKLLLSSFLLGLSLLGAETPRPNVIIIMTYDQGYGDLGCHGHPFIKTPNIDNFAKTSLRLSNFHQMPMCTASRAALMTGKYAEQTGAWRTSLGRTMMRGDNITLAEVFKDQGYKTAHFDKWHLGDQWPSNPQGQGFDEVLGLRCGAIGQIADYWGNDYFDDTYYRNGTHKKYKGYCTNVFFDQTIRFISEQKNEPFFIYLAPNIPHLPSMLLTSTLSLMLRKESTQN</sequence>
<dbReference type="InterPro" id="IPR017850">
    <property type="entry name" value="Alkaline_phosphatase_core_sf"/>
</dbReference>
<dbReference type="EMBL" id="CP117811">
    <property type="protein sequence ID" value="WDE96519.1"/>
    <property type="molecule type" value="Genomic_DNA"/>
</dbReference>
<dbReference type="InterPro" id="IPR050738">
    <property type="entry name" value="Sulfatase"/>
</dbReference>
<feature type="domain" description="Sulfatase N-terminal" evidence="3">
    <location>
        <begin position="23"/>
        <end position="208"/>
    </location>
</feature>
<name>A0ABY7VUU0_9BACT</name>
<gene>
    <name evidence="4" type="ORF">PQO03_00880</name>
</gene>
<dbReference type="Proteomes" id="UP001214250">
    <property type="component" value="Chromosome 1"/>
</dbReference>
<accession>A0ABY7VUU0</accession>
<keyword evidence="5" id="KW-1185">Reference proteome</keyword>
<evidence type="ECO:0000256" key="1">
    <source>
        <dbReference type="ARBA" id="ARBA00008779"/>
    </source>
</evidence>
<dbReference type="InterPro" id="IPR000917">
    <property type="entry name" value="Sulfatase_N"/>
</dbReference>
<protein>
    <submittedName>
        <fullName evidence="4">Sulfatase-like hydrolase/transferase</fullName>
    </submittedName>
</protein>
<evidence type="ECO:0000313" key="5">
    <source>
        <dbReference type="Proteomes" id="UP001214250"/>
    </source>
</evidence>
<dbReference type="PANTHER" id="PTHR42693">
    <property type="entry name" value="ARYLSULFATASE FAMILY MEMBER"/>
    <property type="match status" value="1"/>
</dbReference>
<reference evidence="4 5" key="1">
    <citation type="submission" date="2023-02" db="EMBL/GenBank/DDBJ databases">
        <title>Genome sequence of Lentisphaera profundi SAORIC-696.</title>
        <authorList>
            <person name="Kim e."/>
            <person name="Cho J.-C."/>
            <person name="Choi A."/>
            <person name="Kang I."/>
        </authorList>
    </citation>
    <scope>NUCLEOTIDE SEQUENCE [LARGE SCALE GENOMIC DNA]</scope>
    <source>
        <strain evidence="4 5">SAORIC-696</strain>
    </source>
</reference>
<dbReference type="PANTHER" id="PTHR42693:SF53">
    <property type="entry name" value="ENDO-4-O-SULFATASE"/>
    <property type="match status" value="1"/>
</dbReference>
<dbReference type="Gene3D" id="3.40.720.10">
    <property type="entry name" value="Alkaline Phosphatase, subunit A"/>
    <property type="match status" value="1"/>
</dbReference>
<dbReference type="SUPFAM" id="SSF53649">
    <property type="entry name" value="Alkaline phosphatase-like"/>
    <property type="match status" value="1"/>
</dbReference>
<evidence type="ECO:0000313" key="4">
    <source>
        <dbReference type="EMBL" id="WDE96519.1"/>
    </source>
</evidence>
<organism evidence="4 5">
    <name type="scientific">Lentisphaera profundi</name>
    <dbReference type="NCBI Taxonomy" id="1658616"/>
    <lineage>
        <taxon>Bacteria</taxon>
        <taxon>Pseudomonadati</taxon>
        <taxon>Lentisphaerota</taxon>
        <taxon>Lentisphaeria</taxon>
        <taxon>Lentisphaerales</taxon>
        <taxon>Lentisphaeraceae</taxon>
        <taxon>Lentisphaera</taxon>
    </lineage>
</organism>
<comment type="similarity">
    <text evidence="1">Belongs to the sulfatase family.</text>
</comment>
<dbReference type="RefSeq" id="WP_274150584.1">
    <property type="nucleotide sequence ID" value="NZ_CP117811.1"/>
</dbReference>
<evidence type="ECO:0000259" key="3">
    <source>
        <dbReference type="Pfam" id="PF00884"/>
    </source>
</evidence>
<proteinExistence type="inferred from homology"/>
<keyword evidence="2" id="KW-0378">Hydrolase</keyword>